<comment type="caution">
    <text evidence="6">The sequence shown here is derived from an EMBL/GenBank/DDBJ whole genome shotgun (WGS) entry which is preliminary data.</text>
</comment>
<dbReference type="Pfam" id="PF22730">
    <property type="entry name" value="NCC-H"/>
    <property type="match status" value="1"/>
</dbReference>
<evidence type="ECO:0000256" key="3">
    <source>
        <dbReference type="ARBA" id="ARBA00022738"/>
    </source>
</evidence>
<dbReference type="PANTHER" id="PTHR12697:SF5">
    <property type="entry name" value="DEOXYHYPUSINE HYDROXYLASE"/>
    <property type="match status" value="1"/>
</dbReference>
<dbReference type="InterPro" id="IPR004155">
    <property type="entry name" value="PBS_lyase_HEAT"/>
</dbReference>
<feature type="domain" description="NACHT C-terminal Cysteine and Histidine-containing" evidence="5">
    <location>
        <begin position="616"/>
        <end position="636"/>
    </location>
</feature>
<evidence type="ECO:0000313" key="6">
    <source>
        <dbReference type="EMBL" id="MBD2693111.1"/>
    </source>
</evidence>
<dbReference type="InterPro" id="IPR011989">
    <property type="entry name" value="ARM-like"/>
</dbReference>
<keyword evidence="4" id="KW-0456">Lyase</keyword>
<accession>A0ABR8J424</accession>
<proteinExistence type="inferred from homology"/>
<dbReference type="Pfam" id="PF13646">
    <property type="entry name" value="HEAT_2"/>
    <property type="match status" value="2"/>
</dbReference>
<protein>
    <submittedName>
        <fullName evidence="6">HEAT repeat domain-containing protein</fullName>
    </submittedName>
</protein>
<organism evidence="6 7">
    <name type="scientific">Anabaena catenula FACHB-362</name>
    <dbReference type="NCBI Taxonomy" id="2692877"/>
    <lineage>
        <taxon>Bacteria</taxon>
        <taxon>Bacillati</taxon>
        <taxon>Cyanobacteriota</taxon>
        <taxon>Cyanophyceae</taxon>
        <taxon>Nostocales</taxon>
        <taxon>Nostocaceae</taxon>
        <taxon>Anabaena</taxon>
    </lineage>
</organism>
<keyword evidence="7" id="KW-1185">Reference proteome</keyword>
<dbReference type="SUPFAM" id="SSF48371">
    <property type="entry name" value="ARM repeat"/>
    <property type="match status" value="1"/>
</dbReference>
<evidence type="ECO:0000256" key="1">
    <source>
        <dbReference type="ARBA" id="ARBA00009299"/>
    </source>
</evidence>
<dbReference type="SMART" id="SM00567">
    <property type="entry name" value="EZ_HEAT"/>
    <property type="match status" value="6"/>
</dbReference>
<evidence type="ECO:0000256" key="4">
    <source>
        <dbReference type="ARBA" id="ARBA00023239"/>
    </source>
</evidence>
<dbReference type="InterPro" id="IPR016024">
    <property type="entry name" value="ARM-type_fold"/>
</dbReference>
<evidence type="ECO:0000259" key="5">
    <source>
        <dbReference type="Pfam" id="PF22730"/>
    </source>
</evidence>
<keyword evidence="2" id="KW-0042">Antenna complex</keyword>
<dbReference type="Gene3D" id="1.25.10.10">
    <property type="entry name" value="Leucine-rich Repeat Variant"/>
    <property type="match status" value="3"/>
</dbReference>
<name>A0ABR8J424_9NOST</name>
<evidence type="ECO:0000313" key="7">
    <source>
        <dbReference type="Proteomes" id="UP000660381"/>
    </source>
</evidence>
<gene>
    <name evidence="6" type="ORF">H6G68_15360</name>
</gene>
<dbReference type="RefSeq" id="WP_190907411.1">
    <property type="nucleotide sequence ID" value="NZ_JACJTQ010000022.1"/>
</dbReference>
<keyword evidence="3" id="KW-0605">Phycobilisome</keyword>
<dbReference type="InterPro" id="IPR054570">
    <property type="entry name" value="NCC-H_dom"/>
</dbReference>
<dbReference type="EMBL" id="JACJTQ010000022">
    <property type="protein sequence ID" value="MBD2693111.1"/>
    <property type="molecule type" value="Genomic_DNA"/>
</dbReference>
<dbReference type="Proteomes" id="UP000660381">
    <property type="component" value="Unassembled WGS sequence"/>
</dbReference>
<evidence type="ECO:0000256" key="2">
    <source>
        <dbReference type="ARBA" id="ARBA00022549"/>
    </source>
</evidence>
<comment type="similarity">
    <text evidence="1">Belongs to the CpcE/RpcE/PecE family.</text>
</comment>
<sequence>MHNQSLIELKVKLGKLAQAVLDRKASRFRLNEYLGISDDENSLLKLALNLGWLNQVGRDTEKRTIYAFANAYLAENLAAIAIDNWDFFLPRSHKNKPIENKRYRIFEPEWKQTILLWFERKDIPKEEKEAFIQALIDFEDGCVKYFGKGFYGYQAYFLAAGAIAKFKECDQADKIVKQIVKWEVNNCRFSSIQEQAIATLQETDRKKAISILVQLVDKSDTLTQRSQAAESLWKIDPENEKAEVGFRYSVLGGYGSGFLVDDNDLLDDNTINQSAKSRQKITSGDETEIFALVQILSESKSEDALVSAIRRLGEIATGNETAIAALVKFIDISESELILRRTAENLEKIDPGNEKVISALVQLLNTAQHKLGRRQAAESLGKIGSTGNEKAIATLVQFLSESQDEYIRQHMADSLGMIDGNGKEKAITALVQLLDKTQNEDIRKYIVNSLGLIGIDNEKVIATLEQLLDISQDENTRLQIAYSLYRIAPGNEKVIPTLEQFLDTSQDKDKRFQAAYNLGKINPGNAKAISTLEQFLDISPDEDKRLQAAYRLEQIDPSNKKNISNLVKIFCESENDHTMQGAGSLLKKIDIDHGNKDLSILLQALNDTTKLDYLRYDLIWKCAQKMSYPDFYQAWHQS</sequence>
<dbReference type="PANTHER" id="PTHR12697">
    <property type="entry name" value="PBS LYASE HEAT-LIKE PROTEIN"/>
    <property type="match status" value="1"/>
</dbReference>
<reference evidence="6 7" key="1">
    <citation type="journal article" date="2020" name="ISME J.">
        <title>Comparative genomics reveals insights into cyanobacterial evolution and habitat adaptation.</title>
        <authorList>
            <person name="Chen M.Y."/>
            <person name="Teng W.K."/>
            <person name="Zhao L."/>
            <person name="Hu C.X."/>
            <person name="Zhou Y.K."/>
            <person name="Han B.P."/>
            <person name="Song L.R."/>
            <person name="Shu W.S."/>
        </authorList>
    </citation>
    <scope>NUCLEOTIDE SEQUENCE [LARGE SCALE GENOMIC DNA]</scope>
    <source>
        <strain evidence="6 7">FACHB-362</strain>
    </source>
</reference>